<reference evidence="12" key="1">
    <citation type="submission" date="2022-12" db="EMBL/GenBank/DDBJ databases">
        <title>Whole genome sequence of Mycolicibacterium iranicum strain SBH312.</title>
        <authorList>
            <person name="Jani J."/>
            <person name="Arifin Mustapha Z."/>
            <person name="Ahmed K."/>
            <person name="Kai Ling C."/>
        </authorList>
    </citation>
    <scope>NUCLEOTIDE SEQUENCE</scope>
    <source>
        <strain evidence="12">SBH312</strain>
    </source>
</reference>
<evidence type="ECO:0000256" key="3">
    <source>
        <dbReference type="ARBA" id="ARBA00004968"/>
    </source>
</evidence>
<dbReference type="SUPFAM" id="SSF51338">
    <property type="entry name" value="Composite domain of metallo-dependent hydrolases"/>
    <property type="match status" value="1"/>
</dbReference>
<evidence type="ECO:0000313" key="12">
    <source>
        <dbReference type="EMBL" id="MCZ0726533.1"/>
    </source>
</evidence>
<keyword evidence="10" id="KW-0862">Zinc</keyword>
<dbReference type="GO" id="GO:0004038">
    <property type="term" value="F:allantoinase activity"/>
    <property type="evidence" value="ECO:0007669"/>
    <property type="project" value="UniProtKB-EC"/>
</dbReference>
<dbReference type="PROSITE" id="PS00482">
    <property type="entry name" value="DIHYDROOROTASE_1"/>
    <property type="match status" value="1"/>
</dbReference>
<comment type="cofactor">
    <cofactor evidence="1">
        <name>Zn(2+)</name>
        <dbReference type="ChEBI" id="CHEBI:29105"/>
    </cofactor>
</comment>
<gene>
    <name evidence="12" type="primary">allB</name>
    <name evidence="12" type="ORF">OY187_00600</name>
</gene>
<dbReference type="EMBL" id="JAPQYE010000001">
    <property type="protein sequence ID" value="MCZ0726533.1"/>
    <property type="molecule type" value="Genomic_DNA"/>
</dbReference>
<evidence type="ECO:0000313" key="13">
    <source>
        <dbReference type="Proteomes" id="UP001084650"/>
    </source>
</evidence>
<dbReference type="InterPro" id="IPR017593">
    <property type="entry name" value="Allantoinase"/>
</dbReference>
<comment type="pathway">
    <text evidence="3">Nitrogen metabolism; (S)-allantoin degradation; allantoate from (S)-allantoin: step 1/1.</text>
</comment>
<dbReference type="Proteomes" id="UP001084650">
    <property type="component" value="Unassembled WGS sequence"/>
</dbReference>
<dbReference type="RefSeq" id="WP_268785017.1">
    <property type="nucleotide sequence ID" value="NZ_JAPQYE010000001.1"/>
</dbReference>
<dbReference type="NCBIfam" id="TIGR03178">
    <property type="entry name" value="allantoinase"/>
    <property type="match status" value="1"/>
</dbReference>
<proteinExistence type="inferred from homology"/>
<protein>
    <recommendedName>
        <fullName evidence="7">allantoinase</fullName>
        <ecNumber evidence="7">3.5.2.5</ecNumber>
    </recommendedName>
</protein>
<comment type="similarity">
    <text evidence="5">Belongs to the metallo-dependent hydrolases superfamily. Allantoinase family.</text>
</comment>
<evidence type="ECO:0000256" key="9">
    <source>
        <dbReference type="ARBA" id="ARBA00022801"/>
    </source>
</evidence>
<keyword evidence="8" id="KW-0479">Metal-binding</keyword>
<comment type="subunit">
    <text evidence="6">Homotetramer.</text>
</comment>
<dbReference type="InterPro" id="IPR011059">
    <property type="entry name" value="Metal-dep_hydrolase_composite"/>
</dbReference>
<dbReference type="InterPro" id="IPR032466">
    <property type="entry name" value="Metal_Hydrolase"/>
</dbReference>
<comment type="similarity">
    <text evidence="4">Belongs to the metallo-dependent hydrolases superfamily. DHOase family. Class I DHOase subfamily.</text>
</comment>
<dbReference type="Pfam" id="PF01979">
    <property type="entry name" value="Amidohydro_1"/>
    <property type="match status" value="1"/>
</dbReference>
<comment type="function">
    <text evidence="2">Catalyzes the reversible cyclization of carbamoyl aspartate to dihydroorotate.</text>
</comment>
<keyword evidence="9 12" id="KW-0378">Hydrolase</keyword>
<comment type="caution">
    <text evidence="12">The sequence shown here is derived from an EMBL/GenBank/DDBJ whole genome shotgun (WGS) entry which is preliminary data.</text>
</comment>
<sequence>MTDLVLRGDRVLVDGQVRPASVAVVDGVIAALGARDADHGDTEEIKLPPQAVLLPGFIDSHVHINEPGTDWEGFATATAAAAAAGITTLVDMPLDCDPVTTSVSALETKTMAAQNQCVVDVAYWAGVVPGNIGNLAELAEAGVAGFKCFLTDSGNPDFGHLSPDELSTAMAEIAELGSVLLVHAESHDVIESSPPPGGSDYASFLASRPDAAEVEAVRLIVDSARESGVRVHIVHVSSARVLPIIADARASGVTVTAETCPHYLTFTAQDVPEGATEFASCPPIRPANNRELLWAGLSEGTLDMVVSDHSPCAPELKGGGDFGAAFGGISSLQIGPRVLWTQAQARGFGLPDLSRWMSARPAALAGFTDRAAIRAGMRADLCAFEPDTHEIVRGTDLLHRHDVTPYEGMPLRGSVLQTWVAGRSVYERRSHWPISRALGSVS</sequence>
<dbReference type="EC" id="3.5.2.5" evidence="7"/>
<evidence type="ECO:0000256" key="5">
    <source>
        <dbReference type="ARBA" id="ARBA00010368"/>
    </source>
</evidence>
<keyword evidence="13" id="KW-1185">Reference proteome</keyword>
<evidence type="ECO:0000256" key="10">
    <source>
        <dbReference type="ARBA" id="ARBA00022833"/>
    </source>
</evidence>
<name>A0ABT4H8L6_MYCIR</name>
<evidence type="ECO:0000256" key="4">
    <source>
        <dbReference type="ARBA" id="ARBA00010286"/>
    </source>
</evidence>
<dbReference type="Gene3D" id="3.20.20.140">
    <property type="entry name" value="Metal-dependent hydrolases"/>
    <property type="match status" value="1"/>
</dbReference>
<organism evidence="12 13">
    <name type="scientific">Mycolicibacterium iranicum</name>
    <name type="common">Mycobacterium iranicum</name>
    <dbReference type="NCBI Taxonomy" id="912594"/>
    <lineage>
        <taxon>Bacteria</taxon>
        <taxon>Bacillati</taxon>
        <taxon>Actinomycetota</taxon>
        <taxon>Actinomycetes</taxon>
        <taxon>Mycobacteriales</taxon>
        <taxon>Mycobacteriaceae</taxon>
        <taxon>Mycolicibacterium</taxon>
    </lineage>
</organism>
<evidence type="ECO:0000256" key="6">
    <source>
        <dbReference type="ARBA" id="ARBA00011881"/>
    </source>
</evidence>
<evidence type="ECO:0000256" key="1">
    <source>
        <dbReference type="ARBA" id="ARBA00001947"/>
    </source>
</evidence>
<dbReference type="InterPro" id="IPR006680">
    <property type="entry name" value="Amidohydro-rel"/>
</dbReference>
<evidence type="ECO:0000256" key="7">
    <source>
        <dbReference type="ARBA" id="ARBA00012863"/>
    </source>
</evidence>
<dbReference type="PANTHER" id="PTHR43668">
    <property type="entry name" value="ALLANTOINASE"/>
    <property type="match status" value="1"/>
</dbReference>
<evidence type="ECO:0000256" key="2">
    <source>
        <dbReference type="ARBA" id="ARBA00002368"/>
    </source>
</evidence>
<dbReference type="InterPro" id="IPR002195">
    <property type="entry name" value="Dihydroorotase_CS"/>
</dbReference>
<evidence type="ECO:0000256" key="8">
    <source>
        <dbReference type="ARBA" id="ARBA00022723"/>
    </source>
</evidence>
<dbReference type="PANTHER" id="PTHR43668:SF2">
    <property type="entry name" value="ALLANTOINASE"/>
    <property type="match status" value="1"/>
</dbReference>
<accession>A0ABT4H8L6</accession>
<dbReference type="SUPFAM" id="SSF51556">
    <property type="entry name" value="Metallo-dependent hydrolases"/>
    <property type="match status" value="1"/>
</dbReference>
<evidence type="ECO:0000259" key="11">
    <source>
        <dbReference type="Pfam" id="PF01979"/>
    </source>
</evidence>
<feature type="domain" description="Amidohydrolase-related" evidence="11">
    <location>
        <begin position="52"/>
        <end position="425"/>
    </location>
</feature>
<dbReference type="InterPro" id="IPR050138">
    <property type="entry name" value="DHOase/Allantoinase_Hydrolase"/>
</dbReference>